<comment type="caution">
    <text evidence="2">The sequence shown here is derived from an EMBL/GenBank/DDBJ whole genome shotgun (WGS) entry which is preliminary data.</text>
</comment>
<sequence>MNSKKQKIFIDSSILVEFKKQSKTELLLELIANSNIELVINSTVLSEYTFYLLAIEGEKAPRTIKENQEINSIISKDQPEDFLSLFTVLQNGNEIIKEFLELMKKYNLLPNDALILASCKLNNIKVLASFDKNDFTAACAGEHIQLVQSIVDFNNLNINS</sequence>
<proteinExistence type="predicted"/>
<dbReference type="PANTHER" id="PTHR39677">
    <property type="entry name" value="RIBONUCLEASE VAPC6"/>
    <property type="match status" value="1"/>
</dbReference>
<reference evidence="2 3" key="1">
    <citation type="submission" date="2019-05" db="EMBL/GenBank/DDBJ databases">
        <authorList>
            <person name="Qu J.-H."/>
        </authorList>
    </citation>
    <scope>NUCLEOTIDE SEQUENCE [LARGE SCALE GENOMIC DNA]</scope>
    <source>
        <strain evidence="2 3">Z12</strain>
    </source>
</reference>
<dbReference type="EMBL" id="VCEI01000029">
    <property type="protein sequence ID" value="TLU90051.1"/>
    <property type="molecule type" value="Genomic_DNA"/>
</dbReference>
<dbReference type="Pfam" id="PF01850">
    <property type="entry name" value="PIN"/>
    <property type="match status" value="1"/>
</dbReference>
<dbReference type="PANTHER" id="PTHR39677:SF4">
    <property type="entry name" value="RIBONUCLEASE VAPC6"/>
    <property type="match status" value="1"/>
</dbReference>
<gene>
    <name evidence="2" type="ORF">FEM55_21270</name>
</gene>
<keyword evidence="3" id="KW-1185">Reference proteome</keyword>
<evidence type="ECO:0000259" key="1">
    <source>
        <dbReference type="SMART" id="SM00670"/>
    </source>
</evidence>
<dbReference type="SUPFAM" id="SSF88723">
    <property type="entry name" value="PIN domain-like"/>
    <property type="match status" value="1"/>
</dbReference>
<dbReference type="AlphaFoldDB" id="A0A5R9K856"/>
<name>A0A5R9K856_9BACT</name>
<protein>
    <submittedName>
        <fullName evidence="2">PIN domain-containing protein</fullName>
    </submittedName>
</protein>
<dbReference type="RefSeq" id="WP_138283401.1">
    <property type="nucleotide sequence ID" value="NZ_BMGE01000006.1"/>
</dbReference>
<dbReference type="InterPro" id="IPR029060">
    <property type="entry name" value="PIN-like_dom_sf"/>
</dbReference>
<evidence type="ECO:0000313" key="2">
    <source>
        <dbReference type="EMBL" id="TLU90051.1"/>
    </source>
</evidence>
<feature type="domain" description="PIN" evidence="1">
    <location>
        <begin position="6"/>
        <end position="136"/>
    </location>
</feature>
<accession>A0A5R9K856</accession>
<dbReference type="OrthoDB" id="955711at2"/>
<evidence type="ECO:0000313" key="3">
    <source>
        <dbReference type="Proteomes" id="UP000309788"/>
    </source>
</evidence>
<dbReference type="Gene3D" id="3.40.50.1010">
    <property type="entry name" value="5'-nuclease"/>
    <property type="match status" value="1"/>
</dbReference>
<organism evidence="2 3">
    <name type="scientific">Dyadobacter sediminis</name>
    <dbReference type="NCBI Taxonomy" id="1493691"/>
    <lineage>
        <taxon>Bacteria</taxon>
        <taxon>Pseudomonadati</taxon>
        <taxon>Bacteroidota</taxon>
        <taxon>Cytophagia</taxon>
        <taxon>Cytophagales</taxon>
        <taxon>Spirosomataceae</taxon>
        <taxon>Dyadobacter</taxon>
    </lineage>
</organism>
<dbReference type="CDD" id="cd18677">
    <property type="entry name" value="PIN_MjVapC2-VapC6_like"/>
    <property type="match status" value="1"/>
</dbReference>
<dbReference type="Proteomes" id="UP000309788">
    <property type="component" value="Unassembled WGS sequence"/>
</dbReference>
<dbReference type="SMART" id="SM00670">
    <property type="entry name" value="PINc"/>
    <property type="match status" value="1"/>
</dbReference>
<dbReference type="InterPro" id="IPR002716">
    <property type="entry name" value="PIN_dom"/>
</dbReference>